<dbReference type="Pfam" id="PF02683">
    <property type="entry name" value="DsbD_TM"/>
    <property type="match status" value="1"/>
</dbReference>
<evidence type="ECO:0000256" key="6">
    <source>
        <dbReference type="SAM" id="Phobius"/>
    </source>
</evidence>
<gene>
    <name evidence="9" type="ORF">C4S77_12245</name>
</gene>
<evidence type="ECO:0000256" key="5">
    <source>
        <dbReference type="ARBA" id="ARBA00023136"/>
    </source>
</evidence>
<dbReference type="PANTHER" id="PTHR32234:SF0">
    <property type="entry name" value="THIOL:DISULFIDE INTERCHANGE PROTEIN DSBD"/>
    <property type="match status" value="1"/>
</dbReference>
<evidence type="ECO:0000313" key="10">
    <source>
        <dbReference type="Proteomes" id="UP000238042"/>
    </source>
</evidence>
<dbReference type="InterPro" id="IPR036929">
    <property type="entry name" value="DsbDN_sf"/>
</dbReference>
<evidence type="ECO:0000256" key="2">
    <source>
        <dbReference type="ARBA" id="ARBA00022692"/>
    </source>
</evidence>
<proteinExistence type="predicted"/>
<dbReference type="InterPro" id="IPR028250">
    <property type="entry name" value="DsbDN"/>
</dbReference>
<dbReference type="InterPro" id="IPR003834">
    <property type="entry name" value="Cyt_c_assmbl_TM_dom"/>
</dbReference>
<dbReference type="GO" id="GO:0015035">
    <property type="term" value="F:protein-disulfide reductase activity"/>
    <property type="evidence" value="ECO:0007669"/>
    <property type="project" value="TreeGrafter"/>
</dbReference>
<feature type="domain" description="Thiol:disulfide interchange protein DsbD N-terminal" evidence="8">
    <location>
        <begin position="27"/>
        <end position="143"/>
    </location>
</feature>
<feature type="transmembrane region" description="Helical" evidence="6">
    <location>
        <begin position="340"/>
        <end position="366"/>
    </location>
</feature>
<feature type="transmembrane region" description="Helical" evidence="6">
    <location>
        <begin position="446"/>
        <end position="463"/>
    </location>
</feature>
<keyword evidence="4 6" id="KW-1133">Transmembrane helix</keyword>
<feature type="transmembrane region" description="Helical" evidence="6">
    <location>
        <begin position="262"/>
        <end position="283"/>
    </location>
</feature>
<dbReference type="InterPro" id="IPR036249">
    <property type="entry name" value="Thioredoxin-like_sf"/>
</dbReference>
<dbReference type="GO" id="GO:0017004">
    <property type="term" value="P:cytochrome complex assembly"/>
    <property type="evidence" value="ECO:0007669"/>
    <property type="project" value="UniProtKB-KW"/>
</dbReference>
<dbReference type="RefSeq" id="WP_105247778.1">
    <property type="nucleotide sequence ID" value="NZ_PSZM01000046.1"/>
</dbReference>
<feature type="transmembrane region" description="Helical" evidence="6">
    <location>
        <begin position="409"/>
        <end position="426"/>
    </location>
</feature>
<feature type="domain" description="Cytochrome C biogenesis protein transmembrane" evidence="7">
    <location>
        <begin position="219"/>
        <end position="431"/>
    </location>
</feature>
<evidence type="ECO:0000256" key="3">
    <source>
        <dbReference type="ARBA" id="ARBA00022748"/>
    </source>
</evidence>
<dbReference type="Gene3D" id="3.40.30.10">
    <property type="entry name" value="Glutaredoxin"/>
    <property type="match status" value="1"/>
</dbReference>
<dbReference type="EMBL" id="PSZM01000046">
    <property type="protein sequence ID" value="PQL90638.1"/>
    <property type="molecule type" value="Genomic_DNA"/>
</dbReference>
<evidence type="ECO:0000259" key="8">
    <source>
        <dbReference type="Pfam" id="PF11412"/>
    </source>
</evidence>
<keyword evidence="10" id="KW-1185">Reference proteome</keyword>
<dbReference type="Pfam" id="PF11412">
    <property type="entry name" value="DsbD_N"/>
    <property type="match status" value="1"/>
</dbReference>
<keyword evidence="5 6" id="KW-0472">Membrane</keyword>
<dbReference type="PANTHER" id="PTHR32234">
    <property type="entry name" value="THIOL:DISULFIDE INTERCHANGE PROTEIN DSBD"/>
    <property type="match status" value="1"/>
</dbReference>
<feature type="transmembrane region" description="Helical" evidence="6">
    <location>
        <begin position="483"/>
        <end position="500"/>
    </location>
</feature>
<dbReference type="SUPFAM" id="SSF52833">
    <property type="entry name" value="Thioredoxin-like"/>
    <property type="match status" value="1"/>
</dbReference>
<dbReference type="Gene3D" id="2.60.40.1250">
    <property type="entry name" value="Thiol:disulfide interchange protein DsbD, N-terminal domain"/>
    <property type="match status" value="1"/>
</dbReference>
<dbReference type="GO" id="GO:0016020">
    <property type="term" value="C:membrane"/>
    <property type="evidence" value="ECO:0007669"/>
    <property type="project" value="UniProtKB-SubCell"/>
</dbReference>
<feature type="transmembrane region" description="Helical" evidence="6">
    <location>
        <begin position="217"/>
        <end position="241"/>
    </location>
</feature>
<feature type="transmembrane region" description="Helical" evidence="6">
    <location>
        <begin position="298"/>
        <end position="319"/>
    </location>
</feature>
<accession>A0A2S8A7U8</accession>
<dbReference type="Pfam" id="PF13899">
    <property type="entry name" value="Thioredoxin_7"/>
    <property type="match status" value="1"/>
</dbReference>
<sequence length="681" mass="77460">MKKLFCLFLLINTFVQSQVKNPIKWEFEIHTLQQNQYEAVFTAFIEKGWHLYSKDIKVENAIPTTFTYPKNPNVKLLGNTKEIGKKIEEYSDVFEGTLVYLSNKVEYRQKFEVTGNKPIKFEAEVEFQICNDKVCLAPDGESFSRTVKPENIDELRSSVSSQAIDNKENHSQLNASEVVDKEDIINVNKDNIVIPSLDINNPINKACGEKIIQDEGFLWIFIFGFISGLIALLTPCVYPMIPLTISYFTKQAKNKKQGKKDALIYAFFILLIFLLFTLPFHLINGINPDIFNQLSTNIGLNLVFFIIFIIFAFSFFGYYDITLPSWMVNKSDKASETGGVIGLFFMALTLVIVSFSCTGPVLGSILAKAIQNPTQLTMAFGGCGLAWALIFGGFALFPQFLHNMPKSGGWMNTIKVVLGFLELALAFKFLSKADLVAKTFFLKREIFVGIWILIALAIVLYLLGVIKFPHDDKKAKIGSGRKVWAGIFTIIGIYMIPGLFPSDKPNLKLMSGLTPPLNISIYHKENEKGVLGLNIIHDYNQALELAKKENKPILIDFTGYGCENCRKMEEYIWSNPQIWQILNTEFIIASLYVDDSELLPKEEQKVVDLKEGRKRKIKTIGKKWSTFQRENFNTNSLPFYVLITPDNKILNFPVAGYKNKNDFQNFLQCGFKTFKELKNKQ</sequence>
<comment type="caution">
    <text evidence="9">The sequence shown here is derived from an EMBL/GenBank/DDBJ whole genome shotgun (WGS) entry which is preliminary data.</text>
</comment>
<evidence type="ECO:0000259" key="7">
    <source>
        <dbReference type="Pfam" id="PF02683"/>
    </source>
</evidence>
<keyword evidence="3" id="KW-0201">Cytochrome c-type biogenesis</keyword>
<evidence type="ECO:0000256" key="4">
    <source>
        <dbReference type="ARBA" id="ARBA00022989"/>
    </source>
</evidence>
<organism evidence="9 10">
    <name type="scientific">Apibacter adventoris</name>
    <dbReference type="NCBI Taxonomy" id="1679466"/>
    <lineage>
        <taxon>Bacteria</taxon>
        <taxon>Pseudomonadati</taxon>
        <taxon>Bacteroidota</taxon>
        <taxon>Flavobacteriia</taxon>
        <taxon>Flavobacteriales</taxon>
        <taxon>Weeksellaceae</taxon>
        <taxon>Apibacter</taxon>
    </lineage>
</organism>
<reference evidence="9 10" key="1">
    <citation type="submission" date="2018-02" db="EMBL/GenBank/DDBJ databases">
        <title>Genome sequences of Apibacter spp., gut symbionts of Asian honey bees.</title>
        <authorList>
            <person name="Kwong W.K."/>
            <person name="Steele M.I."/>
            <person name="Moran N.A."/>
        </authorList>
    </citation>
    <scope>NUCLEOTIDE SEQUENCE [LARGE SCALE GENOMIC DNA]</scope>
    <source>
        <strain evidence="10">wkB301</strain>
    </source>
</reference>
<keyword evidence="2 6" id="KW-0812">Transmembrane</keyword>
<comment type="subcellular location">
    <subcellularLocation>
        <location evidence="1">Membrane</location>
        <topology evidence="1">Multi-pass membrane protein</topology>
    </subcellularLocation>
</comment>
<protein>
    <submittedName>
        <fullName evidence="9">Protein-disulfide reductase</fullName>
    </submittedName>
</protein>
<evidence type="ECO:0000313" key="9">
    <source>
        <dbReference type="EMBL" id="PQL90638.1"/>
    </source>
</evidence>
<name>A0A2S8A7U8_9FLAO</name>
<dbReference type="Proteomes" id="UP000238042">
    <property type="component" value="Unassembled WGS sequence"/>
</dbReference>
<dbReference type="GO" id="GO:0045454">
    <property type="term" value="P:cell redox homeostasis"/>
    <property type="evidence" value="ECO:0007669"/>
    <property type="project" value="TreeGrafter"/>
</dbReference>
<dbReference type="OrthoDB" id="9811036at2"/>
<dbReference type="AlphaFoldDB" id="A0A2S8A7U8"/>
<feature type="transmembrane region" description="Helical" evidence="6">
    <location>
        <begin position="378"/>
        <end position="397"/>
    </location>
</feature>
<evidence type="ECO:0000256" key="1">
    <source>
        <dbReference type="ARBA" id="ARBA00004141"/>
    </source>
</evidence>